<evidence type="ECO:0000313" key="3">
    <source>
        <dbReference type="Proteomes" id="UP000239156"/>
    </source>
</evidence>
<sequence>MKTTTTTTTASVFHLSRIHRLIRPLKSSISSLEQQLHQSNQKLTATLNNNSKTTTYYSESKSSKRALEEDSEYISSTSKHHHHHQQKKKYRRSNLHQQKTKKTKNHQKIINPISSPIFNNNSHATFSLPRNNRYQSSSAASNDHHHQLIELETQIKIDKLILAYKNILDAVYPSTTTKDSNQISKLSTICARVIGQYIERSIELETHSHNLSGNLDDDDEDHTSISLFTEADWKTSVMDEWYDAIPLLYRRYALAQHALTMILRAFPSLINNNNHSKRNSISVNHTYQPKLIHALHHLHLNYYHTPLIQSQAILLLDHLLHSLNTKTCWRKESKRSHDEETEETEEEEEQVIIEYDRQSSPIILRWINSLVTACLPNSIHCLNARRQLNGISRLLFDSFMAHTSSTTTDEEEEECSAQDNYFLGLLTIIIESHRLTILGLPMFNTEEDQEEEWCSGHTPMRLQLIIGKLELPKFKKLIEMKIYNKSAKLFFRSHRTTQLLAILPGLLSSTTRDSEDEYRNRSIIPGLDQLLNSVINGDYPLERVAKSWVQSLLQSDPTTWWSSNSSPSSTPSIDGLNDPLPSHDSNKAAHNVRIWLENWLAVLDDTEQFRIEHYLNGSSSSIEEEEDEDDDDDHHGSGLNSRLEEEEEEHVINQPDDNKPDPLQLICTCPHLPSLPEQTEEEEDKPEIGEEAEEPTVMKTKSSTKTSQVRVVIPVVPKQSPHRKKRRSKVSSRLSLPSTRRKKSMTPSISIAPIPSTSKPRLISDNTIESSVGVSARTRSATRNSLVTPVMASGITKPSSSDICIKNSKSMSATTATTTSSSSSSNRMKRSTRSKHSSNSRHDVDEDADEDDFDVMDLLAPVHI</sequence>
<dbReference type="AlphaFoldDB" id="A0A2S4VDV0"/>
<feature type="compositionally biased region" description="Basic residues" evidence="1">
    <location>
        <begin position="78"/>
        <end position="107"/>
    </location>
</feature>
<feature type="compositionally biased region" description="Low complexity" evidence="1">
    <location>
        <begin position="747"/>
        <end position="756"/>
    </location>
</feature>
<feature type="region of interest" description="Disordered" evidence="1">
    <location>
        <begin position="792"/>
        <end position="852"/>
    </location>
</feature>
<comment type="caution">
    <text evidence="2">The sequence shown here is derived from an EMBL/GenBank/DDBJ whole genome shotgun (WGS) entry which is preliminary data.</text>
</comment>
<feature type="compositionally biased region" description="Polar residues" evidence="1">
    <location>
        <begin position="123"/>
        <end position="139"/>
    </location>
</feature>
<dbReference type="VEuPathDB" id="FungiDB:PSTT_08072"/>
<gene>
    <name evidence="2" type="ORF">PSTT_08072</name>
</gene>
<feature type="compositionally biased region" description="Acidic residues" evidence="1">
    <location>
        <begin position="622"/>
        <end position="632"/>
    </location>
</feature>
<feature type="region of interest" description="Disordered" evidence="1">
    <location>
        <begin position="557"/>
        <end position="582"/>
    </location>
</feature>
<feature type="compositionally biased region" description="Basic residues" evidence="1">
    <location>
        <begin position="827"/>
        <end position="839"/>
    </location>
</feature>
<feature type="region of interest" description="Disordered" evidence="1">
    <location>
        <begin position="53"/>
        <end position="139"/>
    </location>
</feature>
<feature type="compositionally biased region" description="Low complexity" evidence="1">
    <location>
        <begin position="108"/>
        <end position="122"/>
    </location>
</feature>
<accession>A0A2S4VDV0</accession>
<feature type="compositionally biased region" description="Low complexity" evidence="1">
    <location>
        <begin position="557"/>
        <end position="572"/>
    </location>
</feature>
<dbReference type="Proteomes" id="UP000239156">
    <property type="component" value="Unassembled WGS sequence"/>
</dbReference>
<evidence type="ECO:0000313" key="2">
    <source>
        <dbReference type="EMBL" id="POW07684.1"/>
    </source>
</evidence>
<dbReference type="VEuPathDB" id="FungiDB:PSHT_01539"/>
<keyword evidence="3" id="KW-1185">Reference proteome</keyword>
<proteinExistence type="predicted"/>
<feature type="compositionally biased region" description="Acidic residues" evidence="1">
    <location>
        <begin position="678"/>
        <end position="694"/>
    </location>
</feature>
<feature type="compositionally biased region" description="Low complexity" evidence="1">
    <location>
        <begin position="806"/>
        <end position="826"/>
    </location>
</feature>
<organism evidence="2 3">
    <name type="scientific">Puccinia striiformis</name>
    <dbReference type="NCBI Taxonomy" id="27350"/>
    <lineage>
        <taxon>Eukaryota</taxon>
        <taxon>Fungi</taxon>
        <taxon>Dikarya</taxon>
        <taxon>Basidiomycota</taxon>
        <taxon>Pucciniomycotina</taxon>
        <taxon>Pucciniomycetes</taxon>
        <taxon>Pucciniales</taxon>
        <taxon>Pucciniaceae</taxon>
        <taxon>Puccinia</taxon>
    </lineage>
</organism>
<name>A0A2S4VDV0_9BASI</name>
<feature type="compositionally biased region" description="Basic residues" evidence="1">
    <location>
        <begin position="720"/>
        <end position="730"/>
    </location>
</feature>
<feature type="region of interest" description="Disordered" evidence="1">
    <location>
        <begin position="616"/>
        <end position="765"/>
    </location>
</feature>
<evidence type="ECO:0000256" key="1">
    <source>
        <dbReference type="SAM" id="MobiDB-lite"/>
    </source>
</evidence>
<reference evidence="2" key="1">
    <citation type="submission" date="2017-12" db="EMBL/GenBank/DDBJ databases">
        <title>Gene loss provides genomic basis for host adaptation in cereal stripe rust fungi.</title>
        <authorList>
            <person name="Xia C."/>
        </authorList>
    </citation>
    <scope>NUCLEOTIDE SEQUENCE [LARGE SCALE GENOMIC DNA]</scope>
    <source>
        <strain evidence="2">93-210</strain>
    </source>
</reference>
<dbReference type="EMBL" id="PKSL01000072">
    <property type="protein sequence ID" value="POW07684.1"/>
    <property type="molecule type" value="Genomic_DNA"/>
</dbReference>
<protein>
    <submittedName>
        <fullName evidence="2">Uncharacterized protein</fullName>
    </submittedName>
</protein>